<accession>A0A2P2NYS0</accession>
<evidence type="ECO:0000313" key="1">
    <source>
        <dbReference type="EMBL" id="MBX47604.1"/>
    </source>
</evidence>
<proteinExistence type="predicted"/>
<sequence length="25" mass="2819">MHVKIVASFVFSAFLLKSSTQHHCT</sequence>
<name>A0A2P2NYS0_RHIMU</name>
<protein>
    <submittedName>
        <fullName evidence="1">Uncharacterized protein</fullName>
    </submittedName>
</protein>
<dbReference type="EMBL" id="GGEC01067120">
    <property type="protein sequence ID" value="MBX47604.1"/>
    <property type="molecule type" value="Transcribed_RNA"/>
</dbReference>
<dbReference type="AlphaFoldDB" id="A0A2P2NYS0"/>
<reference evidence="1" key="1">
    <citation type="submission" date="2018-02" db="EMBL/GenBank/DDBJ databases">
        <title>Rhizophora mucronata_Transcriptome.</title>
        <authorList>
            <person name="Meera S.P."/>
            <person name="Sreeshan A."/>
            <person name="Augustine A."/>
        </authorList>
    </citation>
    <scope>NUCLEOTIDE SEQUENCE</scope>
    <source>
        <tissue evidence="1">Leaf</tissue>
    </source>
</reference>
<organism evidence="1">
    <name type="scientific">Rhizophora mucronata</name>
    <name type="common">Asiatic mangrove</name>
    <dbReference type="NCBI Taxonomy" id="61149"/>
    <lineage>
        <taxon>Eukaryota</taxon>
        <taxon>Viridiplantae</taxon>
        <taxon>Streptophyta</taxon>
        <taxon>Embryophyta</taxon>
        <taxon>Tracheophyta</taxon>
        <taxon>Spermatophyta</taxon>
        <taxon>Magnoliopsida</taxon>
        <taxon>eudicotyledons</taxon>
        <taxon>Gunneridae</taxon>
        <taxon>Pentapetalae</taxon>
        <taxon>rosids</taxon>
        <taxon>fabids</taxon>
        <taxon>Malpighiales</taxon>
        <taxon>Rhizophoraceae</taxon>
        <taxon>Rhizophora</taxon>
    </lineage>
</organism>